<comment type="caution">
    <text evidence="2">The sequence shown here is derived from an EMBL/GenBank/DDBJ whole genome shotgun (WGS) entry which is preliminary data.</text>
</comment>
<dbReference type="EMBL" id="JAHAGS010000034">
    <property type="protein sequence ID" value="MBS6097350.1"/>
    <property type="molecule type" value="Genomic_DNA"/>
</dbReference>
<protein>
    <submittedName>
        <fullName evidence="2">Uncharacterized protein</fullName>
    </submittedName>
</protein>
<feature type="transmembrane region" description="Helical" evidence="1">
    <location>
        <begin position="29"/>
        <end position="47"/>
    </location>
</feature>
<sequence>MDGLYIPTVTPKELEGEDKISMDVQDSRILIPINIDLMAFVVGSICIPKRATFLSRQS</sequence>
<name>A0A943LWN5_STRVE</name>
<accession>A0A943LWN5</accession>
<organism evidence="2 3">
    <name type="scientific">Streptococcus vestibularis</name>
    <dbReference type="NCBI Taxonomy" id="1343"/>
    <lineage>
        <taxon>Bacteria</taxon>
        <taxon>Bacillati</taxon>
        <taxon>Bacillota</taxon>
        <taxon>Bacilli</taxon>
        <taxon>Lactobacillales</taxon>
        <taxon>Streptococcaceae</taxon>
        <taxon>Streptococcus</taxon>
    </lineage>
</organism>
<keyword evidence="1" id="KW-1133">Transmembrane helix</keyword>
<reference evidence="2" key="1">
    <citation type="submission" date="2021-05" db="EMBL/GenBank/DDBJ databases">
        <title>Infant gut strain persistence is associated with maternal origin, phylogeny, and functional potential including surface adhesion and iron acquisition.</title>
        <authorList>
            <person name="Lou Y.C."/>
        </authorList>
    </citation>
    <scope>NUCLEOTIDE SEQUENCE</scope>
    <source>
        <strain evidence="2">L3_122_031G1_dasL3_122_031G1_maxbin2.maxbin.025s ta_sub</strain>
    </source>
</reference>
<evidence type="ECO:0000313" key="3">
    <source>
        <dbReference type="Proteomes" id="UP000703822"/>
    </source>
</evidence>
<proteinExistence type="predicted"/>
<dbReference type="AlphaFoldDB" id="A0A943LWN5"/>
<evidence type="ECO:0000256" key="1">
    <source>
        <dbReference type="SAM" id="Phobius"/>
    </source>
</evidence>
<dbReference type="Proteomes" id="UP000703822">
    <property type="component" value="Unassembled WGS sequence"/>
</dbReference>
<keyword evidence="1" id="KW-0812">Transmembrane</keyword>
<gene>
    <name evidence="2" type="ORF">KH901_02550</name>
</gene>
<evidence type="ECO:0000313" key="2">
    <source>
        <dbReference type="EMBL" id="MBS6097350.1"/>
    </source>
</evidence>
<keyword evidence="1" id="KW-0472">Membrane</keyword>